<accession>A0A844G5I5</accession>
<dbReference type="Gene3D" id="3.20.10.10">
    <property type="entry name" value="D-amino Acid Aminotransferase, subunit A, domain 2"/>
    <property type="match status" value="1"/>
</dbReference>
<dbReference type="InterPro" id="IPR043131">
    <property type="entry name" value="BCAT-like_N"/>
</dbReference>
<comment type="function">
    <text evidence="2">Acts on leucine, isoleucine and valine.</text>
</comment>
<dbReference type="UniPathway" id="UPA00048">
    <property type="reaction ID" value="UER00073"/>
</dbReference>
<evidence type="ECO:0000256" key="12">
    <source>
        <dbReference type="ARBA" id="ARBA00048798"/>
    </source>
</evidence>
<dbReference type="PANTHER" id="PTHR42825:SF2">
    <property type="entry name" value="BRANCHED-CHAIN-AMINO-ACID AMINOTRANSFERASE 3, CHLOROPLASTIC-RELATED"/>
    <property type="match status" value="1"/>
</dbReference>
<comment type="catalytic activity">
    <reaction evidence="13">
        <text>L-leucine + 2-oxoglutarate = 4-methyl-2-oxopentanoate + L-glutamate</text>
        <dbReference type="Rhea" id="RHEA:18321"/>
        <dbReference type="ChEBI" id="CHEBI:16810"/>
        <dbReference type="ChEBI" id="CHEBI:17865"/>
        <dbReference type="ChEBI" id="CHEBI:29985"/>
        <dbReference type="ChEBI" id="CHEBI:57427"/>
        <dbReference type="EC" id="2.6.1.42"/>
    </reaction>
</comment>
<keyword evidence="16" id="KW-1185">Reference proteome</keyword>
<dbReference type="UniPathway" id="UPA00049">
    <property type="reaction ID" value="UER00062"/>
</dbReference>
<dbReference type="InterPro" id="IPR043132">
    <property type="entry name" value="BCAT-like_C"/>
</dbReference>
<dbReference type="EC" id="2.6.1.42" evidence="7"/>
<dbReference type="PIRSF" id="PIRSF006468">
    <property type="entry name" value="BCAT1"/>
    <property type="match status" value="1"/>
</dbReference>
<evidence type="ECO:0000256" key="14">
    <source>
        <dbReference type="PIRSR" id="PIRSR006468-1"/>
    </source>
</evidence>
<evidence type="ECO:0000256" key="3">
    <source>
        <dbReference type="ARBA" id="ARBA00004824"/>
    </source>
</evidence>
<evidence type="ECO:0000256" key="9">
    <source>
        <dbReference type="ARBA" id="ARBA00022679"/>
    </source>
</evidence>
<evidence type="ECO:0000256" key="13">
    <source>
        <dbReference type="ARBA" id="ARBA00049229"/>
    </source>
</evidence>
<comment type="cofactor">
    <cofactor evidence="1">
        <name>pyridoxal 5'-phosphate</name>
        <dbReference type="ChEBI" id="CHEBI:597326"/>
    </cofactor>
</comment>
<evidence type="ECO:0000256" key="4">
    <source>
        <dbReference type="ARBA" id="ARBA00004931"/>
    </source>
</evidence>
<comment type="similarity">
    <text evidence="6">Belongs to the class-IV pyridoxal-phosphate-dependent aminotransferase family.</text>
</comment>
<evidence type="ECO:0000313" key="15">
    <source>
        <dbReference type="EMBL" id="MST98155.1"/>
    </source>
</evidence>
<keyword evidence="8 15" id="KW-0032">Aminotransferase</keyword>
<dbReference type="Gene3D" id="3.30.470.10">
    <property type="match status" value="1"/>
</dbReference>
<evidence type="ECO:0000256" key="7">
    <source>
        <dbReference type="ARBA" id="ARBA00013053"/>
    </source>
</evidence>
<evidence type="ECO:0000256" key="11">
    <source>
        <dbReference type="ARBA" id="ARBA00048212"/>
    </source>
</evidence>
<feature type="modified residue" description="N6-(pyridoxal phosphate)lysine" evidence="14">
    <location>
        <position position="184"/>
    </location>
</feature>
<keyword evidence="9 15" id="KW-0808">Transferase</keyword>
<dbReference type="GO" id="GO:0004084">
    <property type="term" value="F:branched-chain-amino-acid transaminase activity"/>
    <property type="evidence" value="ECO:0007669"/>
    <property type="project" value="UniProtKB-EC"/>
</dbReference>
<evidence type="ECO:0000256" key="1">
    <source>
        <dbReference type="ARBA" id="ARBA00001933"/>
    </source>
</evidence>
<gene>
    <name evidence="15" type="ORF">FYJ85_14015</name>
</gene>
<dbReference type="AlphaFoldDB" id="A0A844G5I5"/>
<dbReference type="CDD" id="cd01557">
    <property type="entry name" value="BCAT_beta_family"/>
    <property type="match status" value="1"/>
</dbReference>
<evidence type="ECO:0000256" key="10">
    <source>
        <dbReference type="ARBA" id="ARBA00022898"/>
    </source>
</evidence>
<dbReference type="InterPro" id="IPR005786">
    <property type="entry name" value="B_amino_transII"/>
</dbReference>
<organism evidence="15 16">
    <name type="scientific">Victivallis lenta</name>
    <dbReference type="NCBI Taxonomy" id="2606640"/>
    <lineage>
        <taxon>Bacteria</taxon>
        <taxon>Pseudomonadati</taxon>
        <taxon>Lentisphaerota</taxon>
        <taxon>Lentisphaeria</taxon>
        <taxon>Victivallales</taxon>
        <taxon>Victivallaceae</taxon>
        <taxon>Victivallis</taxon>
    </lineage>
</organism>
<evidence type="ECO:0000256" key="6">
    <source>
        <dbReference type="ARBA" id="ARBA00009320"/>
    </source>
</evidence>
<dbReference type="PANTHER" id="PTHR42825">
    <property type="entry name" value="AMINO ACID AMINOTRANSFERASE"/>
    <property type="match status" value="1"/>
</dbReference>
<dbReference type="InterPro" id="IPR036038">
    <property type="entry name" value="Aminotransferase-like"/>
</dbReference>
<evidence type="ECO:0000256" key="2">
    <source>
        <dbReference type="ARBA" id="ARBA00003109"/>
    </source>
</evidence>
<evidence type="ECO:0000313" key="16">
    <source>
        <dbReference type="Proteomes" id="UP000435649"/>
    </source>
</evidence>
<dbReference type="NCBIfam" id="TIGR01123">
    <property type="entry name" value="ilvE_II"/>
    <property type="match status" value="1"/>
</dbReference>
<name>A0A844G5I5_9BACT</name>
<comment type="pathway">
    <text evidence="4">Amino-acid biosynthesis; L-valine biosynthesis; L-valine from pyruvate: step 4/4.</text>
</comment>
<dbReference type="Pfam" id="PF01063">
    <property type="entry name" value="Aminotran_4"/>
    <property type="match status" value="1"/>
</dbReference>
<reference evidence="15 16" key="1">
    <citation type="submission" date="2019-08" db="EMBL/GenBank/DDBJ databases">
        <title>In-depth cultivation of the pig gut microbiome towards novel bacterial diversity and tailored functional studies.</title>
        <authorList>
            <person name="Wylensek D."/>
            <person name="Hitch T.C.A."/>
            <person name="Clavel T."/>
        </authorList>
    </citation>
    <scope>NUCLEOTIDE SEQUENCE [LARGE SCALE GENOMIC DNA]</scope>
    <source>
        <strain evidence="15 16">BBE-744-WT-12</strain>
    </source>
</reference>
<dbReference type="NCBIfam" id="NF009897">
    <property type="entry name" value="PRK13357.1"/>
    <property type="match status" value="1"/>
</dbReference>
<sequence>MIMDIDWENLGFKFMPARSNIRFHYADGKWDDGTLTGSYDITVSVAANAFHYGQAIFEGGKAFRCKDGKVRIFRPEENGRRLNRSASHLLMPEFPVDKFVEAVKTVVRDNADFVPPYGTGGALYIRPVMFGTTPQIGVGASLEYELIIMVVPVGAYYKGGIKPVDAMISRDYDRAAPHGTGHIKAAGNYAASLISSKQAKERGCAVALFLDPATHTFIDEFGTSNFLAITKDGKYVTSESDSILASITNNSLMTLAADLGMPVERRKIRASELADFAEVAACGTAVVLTPVGRIFNGDEVIDYHFTEIGPQLKKLYDEMTGVQVGERPDRHGWLTEI</sequence>
<dbReference type="UniPathway" id="UPA00047">
    <property type="reaction ID" value="UER00058"/>
</dbReference>
<dbReference type="GO" id="GO:0009099">
    <property type="term" value="P:L-valine biosynthetic process"/>
    <property type="evidence" value="ECO:0007669"/>
    <property type="project" value="UniProtKB-UniPathway"/>
</dbReference>
<dbReference type="EMBL" id="VUNS01000016">
    <property type="protein sequence ID" value="MST98155.1"/>
    <property type="molecule type" value="Genomic_DNA"/>
</dbReference>
<dbReference type="InterPro" id="IPR001544">
    <property type="entry name" value="Aminotrans_IV"/>
</dbReference>
<dbReference type="Proteomes" id="UP000435649">
    <property type="component" value="Unassembled WGS sequence"/>
</dbReference>
<evidence type="ECO:0000256" key="5">
    <source>
        <dbReference type="ARBA" id="ARBA00005072"/>
    </source>
</evidence>
<comment type="pathway">
    <text evidence="5">Amino-acid biosynthesis; L-leucine biosynthesis; L-leucine from 3-methyl-2-oxobutanoate: step 4/4.</text>
</comment>
<comment type="catalytic activity">
    <reaction evidence="12">
        <text>L-isoleucine + 2-oxoglutarate = (S)-3-methyl-2-oxopentanoate + L-glutamate</text>
        <dbReference type="Rhea" id="RHEA:24801"/>
        <dbReference type="ChEBI" id="CHEBI:16810"/>
        <dbReference type="ChEBI" id="CHEBI:29985"/>
        <dbReference type="ChEBI" id="CHEBI:35146"/>
        <dbReference type="ChEBI" id="CHEBI:58045"/>
        <dbReference type="EC" id="2.6.1.42"/>
    </reaction>
</comment>
<comment type="pathway">
    <text evidence="3">Amino-acid biosynthesis; L-isoleucine biosynthesis; L-isoleucine from 2-oxobutanoate: step 4/4.</text>
</comment>
<dbReference type="GO" id="GO:0009098">
    <property type="term" value="P:L-leucine biosynthetic process"/>
    <property type="evidence" value="ECO:0007669"/>
    <property type="project" value="UniProtKB-UniPathway"/>
</dbReference>
<keyword evidence="10" id="KW-0663">Pyridoxal phosphate</keyword>
<dbReference type="FunFam" id="3.30.470.10:FF:000004">
    <property type="entry name" value="Branched-chain-amino-acid aminotransferase"/>
    <property type="match status" value="1"/>
</dbReference>
<dbReference type="InterPro" id="IPR033939">
    <property type="entry name" value="BCAT_family"/>
</dbReference>
<comment type="catalytic activity">
    <reaction evidence="11">
        <text>L-valine + 2-oxoglutarate = 3-methyl-2-oxobutanoate + L-glutamate</text>
        <dbReference type="Rhea" id="RHEA:24813"/>
        <dbReference type="ChEBI" id="CHEBI:11851"/>
        <dbReference type="ChEBI" id="CHEBI:16810"/>
        <dbReference type="ChEBI" id="CHEBI:29985"/>
        <dbReference type="ChEBI" id="CHEBI:57762"/>
        <dbReference type="EC" id="2.6.1.42"/>
    </reaction>
</comment>
<evidence type="ECO:0000256" key="8">
    <source>
        <dbReference type="ARBA" id="ARBA00022576"/>
    </source>
</evidence>
<protein>
    <recommendedName>
        <fullName evidence="7">branched-chain-amino-acid transaminase</fullName>
        <ecNumber evidence="7">2.6.1.42</ecNumber>
    </recommendedName>
</protein>
<comment type="caution">
    <text evidence="15">The sequence shown here is derived from an EMBL/GenBank/DDBJ whole genome shotgun (WGS) entry which is preliminary data.</text>
</comment>
<dbReference type="SUPFAM" id="SSF56752">
    <property type="entry name" value="D-aminoacid aminotransferase-like PLP-dependent enzymes"/>
    <property type="match status" value="1"/>
</dbReference>
<dbReference type="GO" id="GO:0009097">
    <property type="term" value="P:isoleucine biosynthetic process"/>
    <property type="evidence" value="ECO:0007669"/>
    <property type="project" value="UniProtKB-UniPathway"/>
</dbReference>
<proteinExistence type="inferred from homology"/>